<organism evidence="2 3">
    <name type="scientific">Obba rivulosa</name>
    <dbReference type="NCBI Taxonomy" id="1052685"/>
    <lineage>
        <taxon>Eukaryota</taxon>
        <taxon>Fungi</taxon>
        <taxon>Dikarya</taxon>
        <taxon>Basidiomycota</taxon>
        <taxon>Agaricomycotina</taxon>
        <taxon>Agaricomycetes</taxon>
        <taxon>Polyporales</taxon>
        <taxon>Gelatoporiaceae</taxon>
        <taxon>Obba</taxon>
    </lineage>
</organism>
<gene>
    <name evidence="2" type="ORF">OBBRIDRAFT_853346</name>
</gene>
<sequence>MEVSLRLPIFSEVLKVAYIHFKLLLATEHAFPDSVKLMLYAREAWDAALDELEVIEDWVPTSQERSLIPRAPQLRGLFKNAALQLVPTQYGLRVGSSKTAVDSNRALVALLLEKQVFMHVDYREPTTLCQNPIAADILSRIWFRTAKDIGVRY</sequence>
<reference evidence="2 3" key="1">
    <citation type="submission" date="2016-07" db="EMBL/GenBank/DDBJ databases">
        <title>Draft genome of the white-rot fungus Obba rivulosa 3A-2.</title>
        <authorList>
            <consortium name="DOE Joint Genome Institute"/>
            <person name="Miettinen O."/>
            <person name="Riley R."/>
            <person name="Acob R."/>
            <person name="Barry K."/>
            <person name="Cullen D."/>
            <person name="De Vries R."/>
            <person name="Hainaut M."/>
            <person name="Hatakka A."/>
            <person name="Henrissat B."/>
            <person name="Hilden K."/>
            <person name="Kuo R."/>
            <person name="Labutti K."/>
            <person name="Lipzen A."/>
            <person name="Makela M.R."/>
            <person name="Sandor L."/>
            <person name="Spatafora J.W."/>
            <person name="Grigoriev I.V."/>
            <person name="Hibbett D.S."/>
        </authorList>
    </citation>
    <scope>NUCLEOTIDE SEQUENCE [LARGE SCALE GENOMIC DNA]</scope>
    <source>
        <strain evidence="2 3">3A-2</strain>
    </source>
</reference>
<keyword evidence="3" id="KW-1185">Reference proteome</keyword>
<dbReference type="Pfam" id="PF20149">
    <property type="entry name" value="DUF6532"/>
    <property type="match status" value="1"/>
</dbReference>
<protein>
    <recommendedName>
        <fullName evidence="1">DUF6532 domain-containing protein</fullName>
    </recommendedName>
</protein>
<dbReference type="OrthoDB" id="3268553at2759"/>
<dbReference type="EMBL" id="KV722517">
    <property type="protein sequence ID" value="OCH86675.1"/>
    <property type="molecule type" value="Genomic_DNA"/>
</dbReference>
<evidence type="ECO:0000313" key="2">
    <source>
        <dbReference type="EMBL" id="OCH86675.1"/>
    </source>
</evidence>
<name>A0A8E2AQT6_9APHY</name>
<accession>A0A8E2AQT6</accession>
<evidence type="ECO:0000259" key="1">
    <source>
        <dbReference type="Pfam" id="PF20149"/>
    </source>
</evidence>
<proteinExistence type="predicted"/>
<feature type="domain" description="DUF6532" evidence="1">
    <location>
        <begin position="17"/>
        <end position="153"/>
    </location>
</feature>
<evidence type="ECO:0000313" key="3">
    <source>
        <dbReference type="Proteomes" id="UP000250043"/>
    </source>
</evidence>
<dbReference type="AlphaFoldDB" id="A0A8E2AQT6"/>
<dbReference type="InterPro" id="IPR045341">
    <property type="entry name" value="DUF6532"/>
</dbReference>
<dbReference type="Proteomes" id="UP000250043">
    <property type="component" value="Unassembled WGS sequence"/>
</dbReference>